<reference evidence="1" key="1">
    <citation type="submission" date="2018-11" db="EMBL/GenBank/DDBJ databases">
        <authorList>
            <person name="Alioto T."/>
            <person name="Alioto T."/>
        </authorList>
    </citation>
    <scope>NUCLEOTIDE SEQUENCE</scope>
</reference>
<dbReference type="AlphaFoldDB" id="A0A8B6FZ72"/>
<dbReference type="OrthoDB" id="6145212at2759"/>
<proteinExistence type="predicted"/>
<dbReference type="EMBL" id="UYJE01007604">
    <property type="protein sequence ID" value="VDI56380.1"/>
    <property type="molecule type" value="Genomic_DNA"/>
</dbReference>
<name>A0A8B6FZ72_MYTGA</name>
<evidence type="ECO:0000313" key="2">
    <source>
        <dbReference type="Proteomes" id="UP000596742"/>
    </source>
</evidence>
<dbReference type="Proteomes" id="UP000596742">
    <property type="component" value="Unassembled WGS sequence"/>
</dbReference>
<evidence type="ECO:0000313" key="1">
    <source>
        <dbReference type="EMBL" id="VDI56380.1"/>
    </source>
</evidence>
<comment type="caution">
    <text evidence="1">The sequence shown here is derived from an EMBL/GenBank/DDBJ whole genome shotgun (WGS) entry which is preliminary data.</text>
</comment>
<keyword evidence="2" id="KW-1185">Reference proteome</keyword>
<protein>
    <submittedName>
        <fullName evidence="1">Uncharacterized protein</fullName>
    </submittedName>
</protein>
<accession>A0A8B6FZ72</accession>
<organism evidence="1 2">
    <name type="scientific">Mytilus galloprovincialis</name>
    <name type="common">Mediterranean mussel</name>
    <dbReference type="NCBI Taxonomy" id="29158"/>
    <lineage>
        <taxon>Eukaryota</taxon>
        <taxon>Metazoa</taxon>
        <taxon>Spiralia</taxon>
        <taxon>Lophotrochozoa</taxon>
        <taxon>Mollusca</taxon>
        <taxon>Bivalvia</taxon>
        <taxon>Autobranchia</taxon>
        <taxon>Pteriomorphia</taxon>
        <taxon>Mytilida</taxon>
        <taxon>Mytiloidea</taxon>
        <taxon>Mytilidae</taxon>
        <taxon>Mytilinae</taxon>
        <taxon>Mytilus</taxon>
    </lineage>
</organism>
<sequence>MEKDLVDYRMAVHVFGNSPSPAVATFGLRKTAEMAESKYGSDVVTYVNK</sequence>
<gene>
    <name evidence="1" type="ORF">MGAL_10B064706</name>
</gene>